<keyword evidence="12" id="KW-1185">Reference proteome</keyword>
<reference evidence="11" key="1">
    <citation type="journal article" date="2024" name="Int. J. Syst. Evol. Microbiol.">
        <title>Brooklawnia propionicigenes sp. nov., a facultatively anaerobic, propionate-producing bacterium isolated from a methanogenic reactor treating waste from cattle farms.</title>
        <authorList>
            <person name="Akita Y."/>
            <person name="Ueki A."/>
            <person name="Tonouchi A."/>
            <person name="Sugawara Y."/>
            <person name="Honma S."/>
            <person name="Kaku N."/>
            <person name="Ueki K."/>
        </authorList>
    </citation>
    <scope>NUCLEOTIDE SEQUENCE</scope>
    <source>
        <strain evidence="11">SH051</strain>
    </source>
</reference>
<dbReference type="Pfam" id="PF22366">
    <property type="entry name" value="NDH2_C"/>
    <property type="match status" value="1"/>
</dbReference>
<evidence type="ECO:0000256" key="1">
    <source>
        <dbReference type="ARBA" id="ARBA00005272"/>
    </source>
</evidence>
<dbReference type="EC" id="1.6.5.9" evidence="2"/>
<dbReference type="EMBL" id="AP028056">
    <property type="protein sequence ID" value="BEH01960.1"/>
    <property type="molecule type" value="Genomic_DNA"/>
</dbReference>
<evidence type="ECO:0000256" key="6">
    <source>
        <dbReference type="ARBA" id="ARBA00023002"/>
    </source>
</evidence>
<name>A0AAN0K6J6_9ACTN</name>
<dbReference type="Pfam" id="PF07992">
    <property type="entry name" value="Pyr_redox_2"/>
    <property type="match status" value="1"/>
</dbReference>
<dbReference type="PANTHER" id="PTHR43706:SF47">
    <property type="entry name" value="EXTERNAL NADH-UBIQUINONE OXIDOREDUCTASE 1, MITOCHONDRIAL-RELATED"/>
    <property type="match status" value="1"/>
</dbReference>
<keyword evidence="3" id="KW-0285">Flavoprotein</keyword>
<dbReference type="AlphaFoldDB" id="A0AAN0K6J6"/>
<accession>A0AAN0K6J6</accession>
<keyword evidence="6" id="KW-0560">Oxidoreductase</keyword>
<evidence type="ECO:0000313" key="11">
    <source>
        <dbReference type="EMBL" id="BEH01960.1"/>
    </source>
</evidence>
<dbReference type="InterPro" id="IPR023753">
    <property type="entry name" value="FAD/NAD-binding_dom"/>
</dbReference>
<comment type="similarity">
    <text evidence="1">Belongs to the NADH dehydrogenase family.</text>
</comment>
<proteinExistence type="inferred from homology"/>
<evidence type="ECO:0000256" key="7">
    <source>
        <dbReference type="ARBA" id="ARBA00023027"/>
    </source>
</evidence>
<evidence type="ECO:0000256" key="4">
    <source>
        <dbReference type="ARBA" id="ARBA00022827"/>
    </source>
</evidence>
<evidence type="ECO:0000256" key="2">
    <source>
        <dbReference type="ARBA" id="ARBA00012637"/>
    </source>
</evidence>
<gene>
    <name evidence="11" type="ORF">brsh051_12410</name>
</gene>
<evidence type="ECO:0000313" key="12">
    <source>
        <dbReference type="Proteomes" id="UP001431656"/>
    </source>
</evidence>
<dbReference type="InterPro" id="IPR045024">
    <property type="entry name" value="NDH-2"/>
</dbReference>
<protein>
    <recommendedName>
        <fullName evidence="2">NADH:ubiquinone reductase (non-electrogenic)</fullName>
        <ecNumber evidence="2">1.6.5.9</ecNumber>
    </recommendedName>
</protein>
<comment type="catalytic activity">
    <reaction evidence="8">
        <text>a quinone + NADH + H(+) = a quinol + NAD(+)</text>
        <dbReference type="Rhea" id="RHEA:46160"/>
        <dbReference type="ChEBI" id="CHEBI:15378"/>
        <dbReference type="ChEBI" id="CHEBI:24646"/>
        <dbReference type="ChEBI" id="CHEBI:57540"/>
        <dbReference type="ChEBI" id="CHEBI:57945"/>
        <dbReference type="ChEBI" id="CHEBI:132124"/>
        <dbReference type="EC" id="1.6.5.9"/>
    </reaction>
</comment>
<evidence type="ECO:0000256" key="8">
    <source>
        <dbReference type="ARBA" id="ARBA00047599"/>
    </source>
</evidence>
<keyword evidence="7" id="KW-0520">NAD</keyword>
<feature type="domain" description="FAD/NAD(P)-binding" evidence="9">
    <location>
        <begin position="5"/>
        <end position="319"/>
    </location>
</feature>
<dbReference type="PRINTS" id="PR00368">
    <property type="entry name" value="FADPNR"/>
</dbReference>
<dbReference type="Gene3D" id="3.50.50.100">
    <property type="match status" value="1"/>
</dbReference>
<evidence type="ECO:0000259" key="9">
    <source>
        <dbReference type="Pfam" id="PF07992"/>
    </source>
</evidence>
<dbReference type="InterPro" id="IPR036188">
    <property type="entry name" value="FAD/NAD-bd_sf"/>
</dbReference>
<dbReference type="GO" id="GO:0050136">
    <property type="term" value="F:NADH dehydrogenase (quinone) (non-electrogenic) activity"/>
    <property type="evidence" value="ECO:0007669"/>
    <property type="project" value="UniProtKB-EC"/>
</dbReference>
<evidence type="ECO:0000256" key="3">
    <source>
        <dbReference type="ARBA" id="ARBA00022630"/>
    </source>
</evidence>
<evidence type="ECO:0000259" key="10">
    <source>
        <dbReference type="Pfam" id="PF22366"/>
    </source>
</evidence>
<dbReference type="KEGG" id="broo:brsh051_12410"/>
<dbReference type="Proteomes" id="UP001431656">
    <property type="component" value="Chromosome"/>
</dbReference>
<feature type="domain" description="External alternative NADH-ubiquinone oxidoreductase-like C-terminal" evidence="10">
    <location>
        <begin position="343"/>
        <end position="396"/>
    </location>
</feature>
<keyword evidence="5" id="KW-0809">Transit peptide</keyword>
<dbReference type="InterPro" id="IPR054585">
    <property type="entry name" value="NDH2-like_C"/>
</dbReference>
<evidence type="ECO:0000256" key="5">
    <source>
        <dbReference type="ARBA" id="ARBA00022946"/>
    </source>
</evidence>
<dbReference type="SUPFAM" id="SSF51905">
    <property type="entry name" value="FAD/NAD(P)-binding domain"/>
    <property type="match status" value="1"/>
</dbReference>
<dbReference type="RefSeq" id="WP_286268274.1">
    <property type="nucleotide sequence ID" value="NZ_AP028056.1"/>
</dbReference>
<dbReference type="PANTHER" id="PTHR43706">
    <property type="entry name" value="NADH DEHYDROGENASE"/>
    <property type="match status" value="1"/>
</dbReference>
<dbReference type="PRINTS" id="PR00411">
    <property type="entry name" value="PNDRDTASEI"/>
</dbReference>
<keyword evidence="4" id="KW-0274">FAD</keyword>
<organism evidence="11 12">
    <name type="scientific">Brooklawnia propionicigenes</name>
    <dbReference type="NCBI Taxonomy" id="3041175"/>
    <lineage>
        <taxon>Bacteria</taxon>
        <taxon>Bacillati</taxon>
        <taxon>Actinomycetota</taxon>
        <taxon>Actinomycetes</taxon>
        <taxon>Propionibacteriales</taxon>
        <taxon>Propionibacteriaceae</taxon>
        <taxon>Brooklawnia</taxon>
    </lineage>
</organism>
<sequence length="429" mass="46584">MGESRVVIIGGGFAGLTAAHELTKAGREVMIIDRHAYTTFQPLLYQVATGALNPGDVTYSLRRWASNDRSHLASFRRATVTGIDFEKKQVIVSRGQPIGYDKLIVSPGVGANFFGIPGAEEYTRRIYTRRQALEVRDIIFSGLELMAAERNPDKRFCAIVVGGGPTGVETAGALAEMKTQGLPVLYPEIGVDNFHVVLVEMTDRLLGPFDRRLQRYTKRALARLGVDVRLNTAVKEVFPDHVDFADGSQLACDIVIWASGVGAHSVVKDWGLPQGRGGRILVEPDQQVVGFEDVYAAGDACLCESEPQPQLAQPAIQQGKLVAHNILAAQDGGAQETFVYHDKGTMATIGRNAAVVQLPNGTKFTGFPAWLMWVLVHIATLLGGRNRISAMLNMGVRYLSWPKSAVGIIGDYVDAPSKLKAPEEDEDVS</sequence>